<dbReference type="EMBL" id="RHFK02000005">
    <property type="protein sequence ID" value="TWW75403.1"/>
    <property type="molecule type" value="Genomic_DNA"/>
</dbReference>
<accession>A0A5C6P7F6</accession>
<reference evidence="2 3" key="1">
    <citation type="submission" date="2019-04" db="EMBL/GenBank/DDBJ databases">
        <title>Chromosome genome assembly for Takifugu flavidus.</title>
        <authorList>
            <person name="Xiao S."/>
        </authorList>
    </citation>
    <scope>NUCLEOTIDE SEQUENCE [LARGE SCALE GENOMIC DNA]</scope>
    <source>
        <strain evidence="2">HTHZ2018</strain>
        <tissue evidence="2">Muscle</tissue>
    </source>
</reference>
<evidence type="ECO:0000313" key="3">
    <source>
        <dbReference type="Proteomes" id="UP000324091"/>
    </source>
</evidence>
<feature type="compositionally biased region" description="Low complexity" evidence="1">
    <location>
        <begin position="1"/>
        <end position="16"/>
    </location>
</feature>
<name>A0A5C6P7F6_9TELE</name>
<organism evidence="2 3">
    <name type="scientific">Takifugu flavidus</name>
    <name type="common">sansaifugu</name>
    <dbReference type="NCBI Taxonomy" id="433684"/>
    <lineage>
        <taxon>Eukaryota</taxon>
        <taxon>Metazoa</taxon>
        <taxon>Chordata</taxon>
        <taxon>Craniata</taxon>
        <taxon>Vertebrata</taxon>
        <taxon>Euteleostomi</taxon>
        <taxon>Actinopterygii</taxon>
        <taxon>Neopterygii</taxon>
        <taxon>Teleostei</taxon>
        <taxon>Neoteleostei</taxon>
        <taxon>Acanthomorphata</taxon>
        <taxon>Eupercaria</taxon>
        <taxon>Tetraodontiformes</taxon>
        <taxon>Tetradontoidea</taxon>
        <taxon>Tetraodontidae</taxon>
        <taxon>Takifugu</taxon>
    </lineage>
</organism>
<protein>
    <submittedName>
        <fullName evidence="2">Uncharacterized protein</fullName>
    </submittedName>
</protein>
<sequence>MGITATTSTSDLAATARDSRLDNGGAEHDLFRLNVPYRPRNMIEALSETVPPNHALPNQPRGYSRLQWTHHLQEEHEGSSAVWIGRRSKVEALAARSSVMEIGFWNMVMPILYF</sequence>
<comment type="caution">
    <text evidence="2">The sequence shown here is derived from an EMBL/GenBank/DDBJ whole genome shotgun (WGS) entry which is preliminary data.</text>
</comment>
<evidence type="ECO:0000313" key="2">
    <source>
        <dbReference type="EMBL" id="TWW75403.1"/>
    </source>
</evidence>
<dbReference type="Proteomes" id="UP000324091">
    <property type="component" value="Chromosome 13"/>
</dbReference>
<gene>
    <name evidence="2" type="ORF">D4764_13G0000650</name>
</gene>
<proteinExistence type="predicted"/>
<keyword evidence="3" id="KW-1185">Reference proteome</keyword>
<dbReference type="AlphaFoldDB" id="A0A5C6P7F6"/>
<evidence type="ECO:0000256" key="1">
    <source>
        <dbReference type="SAM" id="MobiDB-lite"/>
    </source>
</evidence>
<feature type="region of interest" description="Disordered" evidence="1">
    <location>
        <begin position="1"/>
        <end position="24"/>
    </location>
</feature>